<keyword evidence="2" id="KW-0677">Repeat</keyword>
<name>A0A267EYS5_9PLAT</name>
<dbReference type="PROSITE" id="PS50222">
    <property type="entry name" value="EF_HAND_2"/>
    <property type="match status" value="1"/>
</dbReference>
<dbReference type="GO" id="GO:0005509">
    <property type="term" value="F:calcium ion binding"/>
    <property type="evidence" value="ECO:0007669"/>
    <property type="project" value="InterPro"/>
</dbReference>
<feature type="compositionally biased region" description="Low complexity" evidence="4">
    <location>
        <begin position="1044"/>
        <end position="1057"/>
    </location>
</feature>
<dbReference type="STRING" id="282301.A0A267EYS5"/>
<feature type="domain" description="EF-hand" evidence="5">
    <location>
        <begin position="185"/>
        <end position="220"/>
    </location>
</feature>
<feature type="repeat" description="WD" evidence="3">
    <location>
        <begin position="547"/>
        <end position="588"/>
    </location>
</feature>
<evidence type="ECO:0000256" key="2">
    <source>
        <dbReference type="ARBA" id="ARBA00022737"/>
    </source>
</evidence>
<dbReference type="PANTHER" id="PTHR44324:SF4">
    <property type="entry name" value="WD40 REPEAT DOMAIN 95"/>
    <property type="match status" value="1"/>
</dbReference>
<gene>
    <name evidence="6" type="ORF">BOX15_Mlig030421g4</name>
</gene>
<feature type="repeat" description="WD" evidence="3">
    <location>
        <begin position="783"/>
        <end position="814"/>
    </location>
</feature>
<dbReference type="SUPFAM" id="SSF50978">
    <property type="entry name" value="WD40 repeat-like"/>
    <property type="match status" value="1"/>
</dbReference>
<keyword evidence="7" id="KW-1185">Reference proteome</keyword>
<protein>
    <recommendedName>
        <fullName evidence="5">EF-hand domain-containing protein</fullName>
    </recommendedName>
</protein>
<dbReference type="SUPFAM" id="SSF47473">
    <property type="entry name" value="EF-hand"/>
    <property type="match status" value="1"/>
</dbReference>
<feature type="repeat" description="WD" evidence="3">
    <location>
        <begin position="679"/>
        <end position="720"/>
    </location>
</feature>
<feature type="repeat" description="WD" evidence="3">
    <location>
        <begin position="511"/>
        <end position="536"/>
    </location>
</feature>
<dbReference type="OrthoDB" id="75172at2759"/>
<dbReference type="AlphaFoldDB" id="A0A267EYS5"/>
<dbReference type="Proteomes" id="UP000215902">
    <property type="component" value="Unassembled WGS sequence"/>
</dbReference>
<dbReference type="InterPro" id="IPR002048">
    <property type="entry name" value="EF_hand_dom"/>
</dbReference>
<dbReference type="InterPro" id="IPR019775">
    <property type="entry name" value="WD40_repeat_CS"/>
</dbReference>
<accession>A0A267EYS5</accession>
<dbReference type="InterPro" id="IPR015943">
    <property type="entry name" value="WD40/YVTN_repeat-like_dom_sf"/>
</dbReference>
<dbReference type="InterPro" id="IPR011047">
    <property type="entry name" value="Quinoprotein_ADH-like_sf"/>
</dbReference>
<dbReference type="Gene3D" id="2.130.10.10">
    <property type="entry name" value="YVTN repeat-like/Quinoprotein amine dehydrogenase"/>
    <property type="match status" value="3"/>
</dbReference>
<feature type="region of interest" description="Disordered" evidence="4">
    <location>
        <begin position="1119"/>
        <end position="1144"/>
    </location>
</feature>
<dbReference type="CDD" id="cd00200">
    <property type="entry name" value="WD40"/>
    <property type="match status" value="1"/>
</dbReference>
<feature type="repeat" description="WD" evidence="3">
    <location>
        <begin position="636"/>
        <end position="677"/>
    </location>
</feature>
<keyword evidence="1 3" id="KW-0853">WD repeat</keyword>
<reference evidence="6 7" key="1">
    <citation type="submission" date="2017-06" db="EMBL/GenBank/DDBJ databases">
        <title>A platform for efficient transgenesis in Macrostomum lignano, a flatworm model organism for stem cell research.</title>
        <authorList>
            <person name="Berezikov E."/>
        </authorList>
    </citation>
    <scope>NUCLEOTIDE SEQUENCE [LARGE SCALE GENOMIC DNA]</scope>
    <source>
        <strain evidence="6">DV1</strain>
        <tissue evidence="6">Whole organism</tissue>
    </source>
</reference>
<comment type="caution">
    <text evidence="6">The sequence shown here is derived from an EMBL/GenBank/DDBJ whole genome shotgun (WGS) entry which is preliminary data.</text>
</comment>
<dbReference type="Gene3D" id="1.10.238.10">
    <property type="entry name" value="EF-hand"/>
    <property type="match status" value="1"/>
</dbReference>
<dbReference type="SUPFAM" id="SSF50998">
    <property type="entry name" value="Quinoprotein alcohol dehydrogenase-like"/>
    <property type="match status" value="1"/>
</dbReference>
<sequence>YRTAAMLSREHTQLPGPVLKPSSMLVNGVLQRPATASGYLETHPKHYVTGLLDERQSMQPKLVDRPMTAGGALSVAEVAGSVVSSAEARCSARRPRSPRAEARTFRQQRRPTIDRTDNLQAIDKYFLNRVEYEKIGSILRGKVEEHIDLAKLKKVKKIFAQYSNESIDLKMFKEEMRRLLNLPTAKLNQLDALFQKIDWSSNGYISWDEFCTYMQLEFQEKESQYFKDKEIKFILPARVKTTIHRDAIVRIVGLSDGSFACASSDGLVSFWNSQLELKRKRSIITPEQTQRTKQKWITHFMIINEFTKIVVSTGDRELEFFELSNFEPYCKLTGLYSVPLNLDYTCHKKTDSNESMLFWGDENGCVNILVLHKTGESLRTWKKKPKSEGIAAVTLERALDSGGLVEYIRWKVHNDWVAQIRFDEFLRQVVSCSNDESTALVIGCSIGSTLVDHHDGSGAAARDSDAMAAAGAGAGAVQAPKAQPGSFISPIMQPRLRKATDQTVFYVHKGVRTFDISKQKNILVTGGMDRIIRIWNPYVNSKPIGTLQGHSAPIVYLTIAADENRLFSVYQDKCIEVWDILDQNRLLTIRPKGHKVRGDLQSFHYSPQSKSLMLATTDVVSILNIKVKQKVQADIPLTHKEAVTCAIYNPTFKHVISASENSVVKVWEVENGKKVFEFTSHEGSATTCLCLDFTGRRLVTGSRAGSIRVWNYNNGHCLRELHLRSSDRHSRSEVTAVLYMEVSKNRFIVAVGWDRRISLFLDDCGEAVQSVQYPENYWKDDKLRGHTEDILSVASSPPNHLATSSYDGSIIVWNTVSGHVYCKIPPPPPPSDYEDECLDGDLSVTRVLFLRTRAGNREAASLLASGPRGRIHLWNIYQGGKLYSQFQNHPGHGHMVSAMSVDVNDTILVTGDRFGHVSIWSIYEYALHGPESLCPELLFRWRAHTETVSQVDVVTLMQKRVFVVTASEDFTVRIWTRRGEYVGTFGQSTEWSLYNEDSFGPLKVPIDVLVDPKSMPEPLAIKELDKEKTTLDENGASGGSVTGQPQQQQQQQPQQQQVTFLQKQQKLLDDTEISAMVREKSYVDGKGKRLRNERLTPKLVDRGGPSDFQTLRLFALTEVPKGPGEEGKKSLKKDNPYSMFEAAS</sequence>
<organism evidence="6 7">
    <name type="scientific">Macrostomum lignano</name>
    <dbReference type="NCBI Taxonomy" id="282301"/>
    <lineage>
        <taxon>Eukaryota</taxon>
        <taxon>Metazoa</taxon>
        <taxon>Spiralia</taxon>
        <taxon>Lophotrochozoa</taxon>
        <taxon>Platyhelminthes</taxon>
        <taxon>Rhabditophora</taxon>
        <taxon>Macrostomorpha</taxon>
        <taxon>Macrostomida</taxon>
        <taxon>Macrostomidae</taxon>
        <taxon>Macrostomum</taxon>
    </lineage>
</organism>
<dbReference type="EMBL" id="NIVC01001608">
    <property type="protein sequence ID" value="PAA65902.1"/>
    <property type="molecule type" value="Genomic_DNA"/>
</dbReference>
<evidence type="ECO:0000256" key="1">
    <source>
        <dbReference type="ARBA" id="ARBA00022574"/>
    </source>
</evidence>
<evidence type="ECO:0000313" key="6">
    <source>
        <dbReference type="EMBL" id="PAA65902.1"/>
    </source>
</evidence>
<evidence type="ECO:0000256" key="3">
    <source>
        <dbReference type="PROSITE-ProRule" id="PRU00221"/>
    </source>
</evidence>
<dbReference type="PROSITE" id="PS00678">
    <property type="entry name" value="WD_REPEATS_1"/>
    <property type="match status" value="2"/>
</dbReference>
<evidence type="ECO:0000256" key="4">
    <source>
        <dbReference type="SAM" id="MobiDB-lite"/>
    </source>
</evidence>
<feature type="non-terminal residue" evidence="6">
    <location>
        <position position="1"/>
    </location>
</feature>
<dbReference type="PROSITE" id="PS50082">
    <property type="entry name" value="WD_REPEATS_2"/>
    <property type="match status" value="5"/>
</dbReference>
<feature type="region of interest" description="Disordered" evidence="4">
    <location>
        <begin position="1031"/>
        <end position="1058"/>
    </location>
</feature>
<dbReference type="SMART" id="SM00320">
    <property type="entry name" value="WD40"/>
    <property type="match status" value="10"/>
</dbReference>
<dbReference type="InterPro" id="IPR011992">
    <property type="entry name" value="EF-hand-dom_pair"/>
</dbReference>
<evidence type="ECO:0000313" key="7">
    <source>
        <dbReference type="Proteomes" id="UP000215902"/>
    </source>
</evidence>
<dbReference type="PANTHER" id="PTHR44324">
    <property type="entry name" value="WD40 REPEAT DOMAIN 95"/>
    <property type="match status" value="1"/>
</dbReference>
<proteinExistence type="predicted"/>
<feature type="compositionally biased region" description="Basic and acidic residues" evidence="4">
    <location>
        <begin position="1123"/>
        <end position="1135"/>
    </location>
</feature>
<dbReference type="InterPro" id="IPR051242">
    <property type="entry name" value="WD-EF-hand_domain"/>
</dbReference>
<dbReference type="PROSITE" id="PS50294">
    <property type="entry name" value="WD_REPEATS_REGION"/>
    <property type="match status" value="3"/>
</dbReference>
<dbReference type="InterPro" id="IPR001680">
    <property type="entry name" value="WD40_rpt"/>
</dbReference>
<dbReference type="InterPro" id="IPR036322">
    <property type="entry name" value="WD40_repeat_dom_sf"/>
</dbReference>
<evidence type="ECO:0000259" key="5">
    <source>
        <dbReference type="PROSITE" id="PS50222"/>
    </source>
</evidence>
<dbReference type="Pfam" id="PF00400">
    <property type="entry name" value="WD40"/>
    <property type="match status" value="6"/>
</dbReference>